<dbReference type="AlphaFoldDB" id="A0A842IB22"/>
<dbReference type="InterPro" id="IPR009057">
    <property type="entry name" value="Homeodomain-like_sf"/>
</dbReference>
<gene>
    <name evidence="2" type="ORF">H7F16_13590</name>
</gene>
<dbReference type="EMBL" id="JACLQD010000004">
    <property type="protein sequence ID" value="MBC2836547.1"/>
    <property type="molecule type" value="Genomic_DNA"/>
</dbReference>
<dbReference type="Gene3D" id="1.10.10.10">
    <property type="entry name" value="Winged helix-like DNA-binding domain superfamily/Winged helix DNA-binding domain"/>
    <property type="match status" value="1"/>
</dbReference>
<dbReference type="InterPro" id="IPR025997">
    <property type="entry name" value="SBP_2_dom"/>
</dbReference>
<evidence type="ECO:0000313" key="2">
    <source>
        <dbReference type="EMBL" id="MBC2836547.1"/>
    </source>
</evidence>
<dbReference type="Pfam" id="PF01418">
    <property type="entry name" value="HTH_6"/>
    <property type="match status" value="1"/>
</dbReference>
<dbReference type="CDD" id="cd06307">
    <property type="entry name" value="PBP1_sugar_binding"/>
    <property type="match status" value="1"/>
</dbReference>
<dbReference type="Proteomes" id="UP000555411">
    <property type="component" value="Unassembled WGS sequence"/>
</dbReference>
<dbReference type="PANTHER" id="PTHR30514">
    <property type="entry name" value="GLUCOKINASE"/>
    <property type="match status" value="1"/>
</dbReference>
<name>A0A842IB22_9RHOB</name>
<dbReference type="PROSITE" id="PS51071">
    <property type="entry name" value="HTH_RPIR"/>
    <property type="match status" value="1"/>
</dbReference>
<feature type="domain" description="HTH rpiR-type" evidence="1">
    <location>
        <begin position="12"/>
        <end position="88"/>
    </location>
</feature>
<dbReference type="RefSeq" id="WP_185798174.1">
    <property type="nucleotide sequence ID" value="NZ_JACLQD010000004.1"/>
</dbReference>
<dbReference type="Gene3D" id="3.40.50.2300">
    <property type="match status" value="2"/>
</dbReference>
<dbReference type="InterPro" id="IPR028082">
    <property type="entry name" value="Peripla_BP_I"/>
</dbReference>
<dbReference type="Pfam" id="PF13407">
    <property type="entry name" value="Peripla_BP_4"/>
    <property type="match status" value="1"/>
</dbReference>
<proteinExistence type="predicted"/>
<evidence type="ECO:0000259" key="1">
    <source>
        <dbReference type="PROSITE" id="PS51071"/>
    </source>
</evidence>
<organism evidence="2 3">
    <name type="scientific">Paragemmobacter straminiformis</name>
    <dbReference type="NCBI Taxonomy" id="2045119"/>
    <lineage>
        <taxon>Bacteria</taxon>
        <taxon>Pseudomonadati</taxon>
        <taxon>Pseudomonadota</taxon>
        <taxon>Alphaproteobacteria</taxon>
        <taxon>Rhodobacterales</taxon>
        <taxon>Paracoccaceae</taxon>
        <taxon>Paragemmobacter</taxon>
    </lineage>
</organism>
<accession>A0A842IB22</accession>
<dbReference type="InterPro" id="IPR000281">
    <property type="entry name" value="HTH_RpiR"/>
</dbReference>
<comment type="caution">
    <text evidence="2">The sequence shown here is derived from an EMBL/GenBank/DDBJ whole genome shotgun (WGS) entry which is preliminary data.</text>
</comment>
<dbReference type="GO" id="GO:0003700">
    <property type="term" value="F:DNA-binding transcription factor activity"/>
    <property type="evidence" value="ECO:0007669"/>
    <property type="project" value="InterPro"/>
</dbReference>
<evidence type="ECO:0000313" key="3">
    <source>
        <dbReference type="Proteomes" id="UP000555411"/>
    </source>
</evidence>
<dbReference type="SUPFAM" id="SSF53822">
    <property type="entry name" value="Periplasmic binding protein-like I"/>
    <property type="match status" value="1"/>
</dbReference>
<dbReference type="GO" id="GO:0097367">
    <property type="term" value="F:carbohydrate derivative binding"/>
    <property type="evidence" value="ECO:0007669"/>
    <property type="project" value="InterPro"/>
</dbReference>
<dbReference type="GO" id="GO:0003677">
    <property type="term" value="F:DNA binding"/>
    <property type="evidence" value="ECO:0007669"/>
    <property type="project" value="InterPro"/>
</dbReference>
<sequence>MDIPYKKPATVKEVQARLASMNPDFSKGSRRIADFLMANPSIVAVLSAGDVAKRCDVHPSSLVRLAQGLGLSGFRELKTVLQNDIATTKELTGTVQPAIAVQRELGERLRLRLLAESGKSFNQAASEAAERHWLNKPEVEFHAESHVSHSIGAEELAHRISVVSADADGILLVAREHPAINRAVQEVTARGIPVVCLTSDLPASGRTAYVGPDQYASGSTAGWFCGRLAPRQQVGRVLFVCSVPFRCQLDREQGFRQVLRSEFPMLTIEERVGSDESVEVTYEAIRRHIAQNGPPVAIYNVSGANLGIGRALEDEGLAGTTVFVGHELNANSRMLLEKGIMDVTIGHDFDREIALAVEAIRMARNGVQPASRITPSLLYTRHNCAIA</sequence>
<dbReference type="InterPro" id="IPR036388">
    <property type="entry name" value="WH-like_DNA-bd_sf"/>
</dbReference>
<keyword evidence="3" id="KW-1185">Reference proteome</keyword>
<dbReference type="InterPro" id="IPR047640">
    <property type="entry name" value="RpiR-like"/>
</dbReference>
<dbReference type="SUPFAM" id="SSF46689">
    <property type="entry name" value="Homeodomain-like"/>
    <property type="match status" value="1"/>
</dbReference>
<reference evidence="2 3" key="1">
    <citation type="journal article" date="2017" name="Int. J. Syst. Evol. Microbiol.">
        <title>Gemmobacter straminiformis sp. nov., isolated from an artificial fountain.</title>
        <authorList>
            <person name="Kang J.Y."/>
            <person name="Kim M.J."/>
            <person name="Chun J."/>
            <person name="Son K.P."/>
            <person name="Jahng K.Y."/>
        </authorList>
    </citation>
    <scope>NUCLEOTIDE SEQUENCE [LARGE SCALE GENOMIC DNA]</scope>
    <source>
        <strain evidence="2 3">CAM-8</strain>
    </source>
</reference>
<protein>
    <submittedName>
        <fullName evidence="2">Substrate-binding domain-containing protein</fullName>
    </submittedName>
</protein>